<dbReference type="AlphaFoldDB" id="A0A7V3NVK1"/>
<protein>
    <submittedName>
        <fullName evidence="1">Uncharacterized protein</fullName>
    </submittedName>
</protein>
<reference evidence="1" key="1">
    <citation type="journal article" date="2020" name="mSystems">
        <title>Genome- and Community-Level Interaction Insights into Carbon Utilization and Element Cycling Functions of Hydrothermarchaeota in Hydrothermal Sediment.</title>
        <authorList>
            <person name="Zhou Z."/>
            <person name="Liu Y."/>
            <person name="Xu W."/>
            <person name="Pan J."/>
            <person name="Luo Z.H."/>
            <person name="Li M."/>
        </authorList>
    </citation>
    <scope>NUCLEOTIDE SEQUENCE [LARGE SCALE GENOMIC DNA]</scope>
    <source>
        <strain evidence="1">SpSt-754</strain>
    </source>
</reference>
<gene>
    <name evidence="1" type="ORF">ENV38_05520</name>
</gene>
<proteinExistence type="predicted"/>
<accession>A0A7V3NVK1</accession>
<organism evidence="1">
    <name type="scientific">candidate division WOR-3 bacterium</name>
    <dbReference type="NCBI Taxonomy" id="2052148"/>
    <lineage>
        <taxon>Bacteria</taxon>
        <taxon>Bacteria division WOR-3</taxon>
    </lineage>
</organism>
<dbReference type="EMBL" id="DTGD01000207">
    <property type="protein sequence ID" value="HGB36344.1"/>
    <property type="molecule type" value="Genomic_DNA"/>
</dbReference>
<sequence length="253" mass="29636">MLIFYEVHPYWRAEEEPFPELPSSFEKLAQLLQELGVEPQEKAGGMEFASLPKEEQEKRMHLLEWEGIEPEIKEIWDRLKRKVEEVMSGLDPKKVKLYRDSSFYSGDWPEYANKIRGEYFEMKEDAEKGKLEPAFEYLLKILPPENFVGPEDPMLIQGDLLEDKLKELKEKVTGENLALVESISKILSRLMIRARDISMANTINRTLQEGETGLLFVGLDHEPQRFLASDIKHEIVFGREEWPEEYRKKVDFG</sequence>
<comment type="caution">
    <text evidence="1">The sequence shown here is derived from an EMBL/GenBank/DDBJ whole genome shotgun (WGS) entry which is preliminary data.</text>
</comment>
<name>A0A7V3NVK1_UNCW3</name>
<evidence type="ECO:0000313" key="1">
    <source>
        <dbReference type="EMBL" id="HGB36344.1"/>
    </source>
</evidence>